<keyword evidence="2" id="KW-1185">Reference proteome</keyword>
<dbReference type="RefSeq" id="WP_176006869.1">
    <property type="nucleotide sequence ID" value="NZ_JABWMI010000015.1"/>
</dbReference>
<dbReference type="Proteomes" id="UP000535020">
    <property type="component" value="Unassembled WGS sequence"/>
</dbReference>
<reference evidence="1 2" key="1">
    <citation type="submission" date="2020-07" db="EMBL/GenBank/DDBJ databases">
        <authorList>
            <person name="Sun Q."/>
        </authorList>
    </citation>
    <scope>NUCLEOTIDE SEQUENCE [LARGE SCALE GENOMIC DNA]</scope>
    <source>
        <strain evidence="1 2">MAH-1</strain>
    </source>
</reference>
<protein>
    <submittedName>
        <fullName evidence="1">Uncharacterized protein</fullName>
    </submittedName>
</protein>
<organism evidence="1 2">
    <name type="scientific">Flavobacterium agri</name>
    <dbReference type="NCBI Taxonomy" id="2743471"/>
    <lineage>
        <taxon>Bacteria</taxon>
        <taxon>Pseudomonadati</taxon>
        <taxon>Bacteroidota</taxon>
        <taxon>Flavobacteriia</taxon>
        <taxon>Flavobacteriales</taxon>
        <taxon>Flavobacteriaceae</taxon>
        <taxon>Flavobacterium</taxon>
    </lineage>
</organism>
<comment type="caution">
    <text evidence="1">The sequence shown here is derived from an EMBL/GenBank/DDBJ whole genome shotgun (WGS) entry which is preliminary data.</text>
</comment>
<sequence length="113" mass="13133">MDIFEKIEIRRKAGACWLYCYNDPVTGRFSAIDGPEAYENFFDAMHDLGVRYLYSFDIDGELLKNINALEGQIDIFVIEPHSTMVQHYECEIASAFGYKDTKWEFLVAKLVFN</sequence>
<gene>
    <name evidence="1" type="ORF">HZF10_14125</name>
</gene>
<accession>A0A7Y9C832</accession>
<evidence type="ECO:0000313" key="2">
    <source>
        <dbReference type="Proteomes" id="UP000535020"/>
    </source>
</evidence>
<dbReference type="AlphaFoldDB" id="A0A7Y9C832"/>
<name>A0A7Y9C832_9FLAO</name>
<dbReference type="EMBL" id="JACBJI010000006">
    <property type="protein sequence ID" value="NYA72063.1"/>
    <property type="molecule type" value="Genomic_DNA"/>
</dbReference>
<proteinExistence type="predicted"/>
<evidence type="ECO:0000313" key="1">
    <source>
        <dbReference type="EMBL" id="NYA72063.1"/>
    </source>
</evidence>